<evidence type="ECO:0008006" key="4">
    <source>
        <dbReference type="Google" id="ProtNLM"/>
    </source>
</evidence>
<organism evidence="2 3">
    <name type="scientific">Leptospira inadai serovar Lyme</name>
    <dbReference type="NCBI Taxonomy" id="293084"/>
    <lineage>
        <taxon>Bacteria</taxon>
        <taxon>Pseudomonadati</taxon>
        <taxon>Spirochaetota</taxon>
        <taxon>Spirochaetia</taxon>
        <taxon>Leptospirales</taxon>
        <taxon>Leptospiraceae</taxon>
        <taxon>Leptospira</taxon>
    </lineage>
</organism>
<keyword evidence="1" id="KW-0175">Coiled coil</keyword>
<keyword evidence="3" id="KW-1185">Reference proteome</keyword>
<accession>A0ABX4YDA5</accession>
<name>A0ABX4YDA5_9LEPT</name>
<sequence>MIRKIGEGLATLDSMEISSELAEVQHLMPISNDDRVRLRLSIEKHGIKDPIRVYKDKTINKILSGLNRWEIGNELNFTEPQRIEIYDISNATREEVIDFCVGENLERRHFTTEEKRNIILYFLKKDPTKSDRSVAKAVGVSPSTVGKERARVQVGHVEKRDSKGRKIGIKPKNNTLLASRKVISKQKNKPITPKERIIELNSEIKNLKAQKTAAEKEAARIGKEITALNKQIEALKIKGK</sequence>
<gene>
    <name evidence="2" type="ORF">BES34_020095</name>
</gene>
<feature type="coiled-coil region" evidence="1">
    <location>
        <begin position="197"/>
        <end position="238"/>
    </location>
</feature>
<dbReference type="SUPFAM" id="SSF110849">
    <property type="entry name" value="ParB/Sulfiredoxin"/>
    <property type="match status" value="1"/>
</dbReference>
<evidence type="ECO:0000313" key="2">
    <source>
        <dbReference type="EMBL" id="PNV72131.1"/>
    </source>
</evidence>
<evidence type="ECO:0000313" key="3">
    <source>
        <dbReference type="Proteomes" id="UP000094669"/>
    </source>
</evidence>
<dbReference type="InterPro" id="IPR036086">
    <property type="entry name" value="ParB/Sulfiredoxin_sf"/>
</dbReference>
<protein>
    <recommendedName>
        <fullName evidence="4">ParB-like protein</fullName>
    </recommendedName>
</protein>
<dbReference type="Gene3D" id="1.10.10.60">
    <property type="entry name" value="Homeodomain-like"/>
    <property type="match status" value="1"/>
</dbReference>
<reference evidence="2" key="1">
    <citation type="submission" date="2018-01" db="EMBL/GenBank/DDBJ databases">
        <title>Genomic characterization of Leptospira inadai serogroup Lyme isolated from captured rat in Brazil and comparative analysis with human reference strain.</title>
        <authorList>
            <person name="Moreno L.Z."/>
            <person name="Loureiro A.P."/>
            <person name="Miraglia F."/>
            <person name="Kremer F.S."/>
            <person name="Eslabao M.R."/>
            <person name="Dellagostin O.A."/>
            <person name="Lilenbaum W."/>
            <person name="Moreno A.M."/>
        </authorList>
    </citation>
    <scope>NUCLEOTIDE SEQUENCE [LARGE SCALE GENOMIC DNA]</scope>
    <source>
        <strain evidence="2">M34/99</strain>
    </source>
</reference>
<proteinExistence type="predicted"/>
<dbReference type="RefSeq" id="WP_010410335.1">
    <property type="nucleotide sequence ID" value="NZ_MCRM02000035.1"/>
</dbReference>
<dbReference type="Proteomes" id="UP000094669">
    <property type="component" value="Unassembled WGS sequence"/>
</dbReference>
<comment type="caution">
    <text evidence="2">The sequence shown here is derived from an EMBL/GenBank/DDBJ whole genome shotgun (WGS) entry which is preliminary data.</text>
</comment>
<evidence type="ECO:0000256" key="1">
    <source>
        <dbReference type="SAM" id="Coils"/>
    </source>
</evidence>
<dbReference type="EMBL" id="MCRM02000035">
    <property type="protein sequence ID" value="PNV72131.1"/>
    <property type="molecule type" value="Genomic_DNA"/>
</dbReference>